<organism evidence="8 9">
    <name type="scientific">Trapa natans</name>
    <name type="common">Water chestnut</name>
    <dbReference type="NCBI Taxonomy" id="22666"/>
    <lineage>
        <taxon>Eukaryota</taxon>
        <taxon>Viridiplantae</taxon>
        <taxon>Streptophyta</taxon>
        <taxon>Embryophyta</taxon>
        <taxon>Tracheophyta</taxon>
        <taxon>Spermatophyta</taxon>
        <taxon>Magnoliopsida</taxon>
        <taxon>eudicotyledons</taxon>
        <taxon>Gunneridae</taxon>
        <taxon>Pentapetalae</taxon>
        <taxon>rosids</taxon>
        <taxon>malvids</taxon>
        <taxon>Myrtales</taxon>
        <taxon>Lythraceae</taxon>
        <taxon>Trapa</taxon>
    </lineage>
</organism>
<evidence type="ECO:0000313" key="9">
    <source>
        <dbReference type="Proteomes" id="UP001346149"/>
    </source>
</evidence>
<dbReference type="InterPro" id="IPR027329">
    <property type="entry name" value="TPX2_C"/>
</dbReference>
<comment type="subcellular location">
    <subcellularLocation>
        <location evidence="1">Cytoplasm</location>
        <location evidence="1">Cytoskeleton</location>
    </subcellularLocation>
</comment>
<feature type="domain" description="TPX2 C-terminal" evidence="7">
    <location>
        <begin position="203"/>
        <end position="275"/>
    </location>
</feature>
<dbReference type="PANTHER" id="PTHR46372">
    <property type="entry name" value="PROTEIN WVD2-LIKE 3"/>
    <property type="match status" value="1"/>
</dbReference>
<keyword evidence="3" id="KW-0963">Cytoplasm</keyword>
<feature type="compositionally biased region" description="Basic and acidic residues" evidence="6">
    <location>
        <begin position="345"/>
        <end position="357"/>
    </location>
</feature>
<gene>
    <name evidence="8" type="ORF">SAY86_025497</name>
</gene>
<dbReference type="InterPro" id="IPR044806">
    <property type="entry name" value="WVD2/WDL1-4"/>
</dbReference>
<name>A0AAN7RE54_TRANT</name>
<protein>
    <recommendedName>
        <fullName evidence="7">TPX2 C-terminal domain-containing protein</fullName>
    </recommendedName>
</protein>
<accession>A0AAN7RE54</accession>
<keyword evidence="4" id="KW-0493">Microtubule</keyword>
<proteinExistence type="inferred from homology"/>
<evidence type="ECO:0000256" key="3">
    <source>
        <dbReference type="ARBA" id="ARBA00022490"/>
    </source>
</evidence>
<evidence type="ECO:0000259" key="7">
    <source>
        <dbReference type="Pfam" id="PF06886"/>
    </source>
</evidence>
<evidence type="ECO:0000256" key="5">
    <source>
        <dbReference type="ARBA" id="ARBA00023212"/>
    </source>
</evidence>
<dbReference type="PANTHER" id="PTHR46372:SF6">
    <property type="entry name" value="PROTEIN WVD2-LIKE 1"/>
    <property type="match status" value="1"/>
</dbReference>
<dbReference type="GO" id="GO:0000226">
    <property type="term" value="P:microtubule cytoskeleton organization"/>
    <property type="evidence" value="ECO:0007669"/>
    <property type="project" value="InterPro"/>
</dbReference>
<dbReference type="Proteomes" id="UP001346149">
    <property type="component" value="Unassembled WGS sequence"/>
</dbReference>
<evidence type="ECO:0000313" key="8">
    <source>
        <dbReference type="EMBL" id="KAK4800132.1"/>
    </source>
</evidence>
<dbReference type="AlphaFoldDB" id="A0AAN7RE54"/>
<evidence type="ECO:0000256" key="2">
    <source>
        <dbReference type="ARBA" id="ARBA00005885"/>
    </source>
</evidence>
<feature type="compositionally biased region" description="Polar residues" evidence="6">
    <location>
        <begin position="316"/>
        <end position="344"/>
    </location>
</feature>
<evidence type="ECO:0000256" key="6">
    <source>
        <dbReference type="SAM" id="MobiDB-lite"/>
    </source>
</evidence>
<evidence type="ECO:0000256" key="1">
    <source>
        <dbReference type="ARBA" id="ARBA00004245"/>
    </source>
</evidence>
<keyword evidence="9" id="KW-1185">Reference proteome</keyword>
<dbReference type="GO" id="GO:0008017">
    <property type="term" value="F:microtubule binding"/>
    <property type="evidence" value="ECO:0007669"/>
    <property type="project" value="InterPro"/>
</dbReference>
<dbReference type="EMBL" id="JAXQNO010000004">
    <property type="protein sequence ID" value="KAK4800132.1"/>
    <property type="molecule type" value="Genomic_DNA"/>
</dbReference>
<keyword evidence="5" id="KW-0206">Cytoskeleton</keyword>
<evidence type="ECO:0000256" key="4">
    <source>
        <dbReference type="ARBA" id="ARBA00022701"/>
    </source>
</evidence>
<comment type="caution">
    <text evidence="8">The sequence shown here is derived from an EMBL/GenBank/DDBJ whole genome shotgun (WGS) entry which is preliminary data.</text>
</comment>
<sequence length="374" mass="41263">MYTVMARDLTDVGVDKNSNRANSHSYERVHISPGLADDHLDKECDVKECTLENNPFLECHEKQEVFGVKSTNFDEGTNKKMEDQKHVHGAKELSTPNMKPGMNGNARGNFTVPHPFALATEKRGSCTTRRAGVESPVGMTSPGANSVNSPFKNFQLGSPVSSRKPLHKHAYEEDNISVTSSVAASVQTVKSVRSRVTVGSAPTFRSSERASRRKEFYMKLDEKHRALEVERSQCEARTREEQEAAIKQLRKSMVVKANPVPSFYYEAPPPKAELKKLPLTRPVSPKLGRRKSCGDAVNASPQDAGKSCARALRHSLGSSLKETPSFSPKPKSQVSAKNSGNGTPKSRDTRSIWDKGTPKPVVPFESSEERETVR</sequence>
<dbReference type="Pfam" id="PF06886">
    <property type="entry name" value="TPX2"/>
    <property type="match status" value="1"/>
</dbReference>
<feature type="region of interest" description="Disordered" evidence="6">
    <location>
        <begin position="274"/>
        <end position="374"/>
    </location>
</feature>
<reference evidence="8 9" key="1">
    <citation type="journal article" date="2023" name="Hortic Res">
        <title>Pangenome of water caltrop reveals structural variations and asymmetric subgenome divergence after allopolyploidization.</title>
        <authorList>
            <person name="Zhang X."/>
            <person name="Chen Y."/>
            <person name="Wang L."/>
            <person name="Yuan Y."/>
            <person name="Fang M."/>
            <person name="Shi L."/>
            <person name="Lu R."/>
            <person name="Comes H.P."/>
            <person name="Ma Y."/>
            <person name="Chen Y."/>
            <person name="Huang G."/>
            <person name="Zhou Y."/>
            <person name="Zheng Z."/>
            <person name="Qiu Y."/>
        </authorList>
    </citation>
    <scope>NUCLEOTIDE SEQUENCE [LARGE SCALE GENOMIC DNA]</scope>
    <source>
        <strain evidence="8">F231</strain>
    </source>
</reference>
<comment type="similarity">
    <text evidence="2">Belongs to the TPX2 family.</text>
</comment>
<dbReference type="GO" id="GO:0005874">
    <property type="term" value="C:microtubule"/>
    <property type="evidence" value="ECO:0007669"/>
    <property type="project" value="UniProtKB-KW"/>
</dbReference>